<sequence>MYPYNHVEPYYSAPQVPSWHYGWPTYASAAPAGAPEPLSSTYLRFESPRISQSAAEFCKKDAVCQTDIESEFYGKPVHRFVPPSEYDRSICTVSPVKIPRNRCVSRSGAPMPNYGQLRPPFAADSQNISSFSHQNGEFPTNSPPLSTSSLSPTHLPDQAVRCAKVITKWALINMKESGECCLASFANGHQKLMYSNVISSVHRSGRIVDDGNGLYKLSGGLYWRAYRLMFPNFHEKYLPPKLSSVFSNGFPRRRWRRWTRRLYLFLSQFLDSSEDDTSDSENAPFPSVQRSTCDMDESVIGNLVQKAADRVFSRPARPIPFHASENTPFPRVQIRTGDMDESFIDNNVQKANRLCSRPARPTPPRRTPTSVATPALSAAPVMSLSKTAFQQQTAAVDTREKDIFVGVDAVSDNASISSTSASIQSLGSNERLVHRRPVRRRKQKRPTKTKSSRSKTRELSAIALKPRRGKGGHDGRRKGIAAARSVDLDREVCVFFVINSLPPFTPLLLEV</sequence>
<evidence type="ECO:0000256" key="1">
    <source>
        <dbReference type="SAM" id="MobiDB-lite"/>
    </source>
</evidence>
<feature type="compositionally biased region" description="Low complexity" evidence="1">
    <location>
        <begin position="418"/>
        <end position="428"/>
    </location>
</feature>
<feature type="compositionally biased region" description="Basic residues" evidence="1">
    <location>
        <begin position="433"/>
        <end position="454"/>
    </location>
</feature>
<reference evidence="2" key="1">
    <citation type="submission" date="2016-01" db="EMBL/GenBank/DDBJ databases">
        <title>Reference transcriptome for the parasite Schistocephalus solidus: insights into the molecular evolution of parasitism.</title>
        <authorList>
            <person name="Hebert F.O."/>
            <person name="Grambauer S."/>
            <person name="Barber I."/>
            <person name="Landry C.R."/>
            <person name="Aubin-Horth N."/>
        </authorList>
    </citation>
    <scope>NUCLEOTIDE SEQUENCE</scope>
</reference>
<accession>A0A0X3P758</accession>
<evidence type="ECO:0000313" key="2">
    <source>
        <dbReference type="EMBL" id="JAP47598.1"/>
    </source>
</evidence>
<feature type="region of interest" description="Disordered" evidence="1">
    <location>
        <begin position="418"/>
        <end position="477"/>
    </location>
</feature>
<gene>
    <name evidence="2" type="ORF">TR88706</name>
</gene>
<protein>
    <submittedName>
        <fullName evidence="2">Uncharacterized protein</fullName>
    </submittedName>
</protein>
<feature type="compositionally biased region" description="Basic residues" evidence="1">
    <location>
        <begin position="465"/>
        <end position="477"/>
    </location>
</feature>
<organism evidence="2">
    <name type="scientific">Schistocephalus solidus</name>
    <name type="common">Tapeworm</name>
    <dbReference type="NCBI Taxonomy" id="70667"/>
    <lineage>
        <taxon>Eukaryota</taxon>
        <taxon>Metazoa</taxon>
        <taxon>Spiralia</taxon>
        <taxon>Lophotrochozoa</taxon>
        <taxon>Platyhelminthes</taxon>
        <taxon>Cestoda</taxon>
        <taxon>Eucestoda</taxon>
        <taxon>Diphyllobothriidea</taxon>
        <taxon>Diphyllobothriidae</taxon>
        <taxon>Schistocephalus</taxon>
    </lineage>
</organism>
<dbReference type="AlphaFoldDB" id="A0A0X3P758"/>
<dbReference type="EMBL" id="GEEE01015627">
    <property type="protein sequence ID" value="JAP47598.1"/>
    <property type="molecule type" value="Transcribed_RNA"/>
</dbReference>
<proteinExistence type="predicted"/>
<name>A0A0X3P758_SCHSO</name>